<dbReference type="EMBL" id="NCVQ01000005">
    <property type="protein sequence ID" value="PWZ25890.1"/>
    <property type="molecule type" value="Genomic_DNA"/>
</dbReference>
<reference evidence="1 2" key="1">
    <citation type="journal article" date="2018" name="Nat. Genet.">
        <title>Extensive intraspecific gene order and gene structural variations between Mo17 and other maize genomes.</title>
        <authorList>
            <person name="Sun S."/>
            <person name="Zhou Y."/>
            <person name="Chen J."/>
            <person name="Shi J."/>
            <person name="Zhao H."/>
            <person name="Zhao H."/>
            <person name="Song W."/>
            <person name="Zhang M."/>
            <person name="Cui Y."/>
            <person name="Dong X."/>
            <person name="Liu H."/>
            <person name="Ma X."/>
            <person name="Jiao Y."/>
            <person name="Wang B."/>
            <person name="Wei X."/>
            <person name="Stein J.C."/>
            <person name="Glaubitz J.C."/>
            <person name="Lu F."/>
            <person name="Yu G."/>
            <person name="Liang C."/>
            <person name="Fengler K."/>
            <person name="Li B."/>
            <person name="Rafalski A."/>
            <person name="Schnable P.S."/>
            <person name="Ware D.H."/>
            <person name="Buckler E.S."/>
            <person name="Lai J."/>
        </authorList>
    </citation>
    <scope>NUCLEOTIDE SEQUENCE [LARGE SCALE GENOMIC DNA]</scope>
    <source>
        <strain evidence="2">cv. Missouri 17</strain>
        <tissue evidence="1">Seedling</tissue>
    </source>
</reference>
<dbReference type="AlphaFoldDB" id="A0A3L6EYF7"/>
<name>A0A3L6EYF7_MAIZE</name>
<protein>
    <submittedName>
        <fullName evidence="1">Uncharacterized protein</fullName>
    </submittedName>
</protein>
<evidence type="ECO:0000313" key="2">
    <source>
        <dbReference type="Proteomes" id="UP000251960"/>
    </source>
</evidence>
<organism evidence="1 2">
    <name type="scientific">Zea mays</name>
    <name type="common">Maize</name>
    <dbReference type="NCBI Taxonomy" id="4577"/>
    <lineage>
        <taxon>Eukaryota</taxon>
        <taxon>Viridiplantae</taxon>
        <taxon>Streptophyta</taxon>
        <taxon>Embryophyta</taxon>
        <taxon>Tracheophyta</taxon>
        <taxon>Spermatophyta</taxon>
        <taxon>Magnoliopsida</taxon>
        <taxon>Liliopsida</taxon>
        <taxon>Poales</taxon>
        <taxon>Poaceae</taxon>
        <taxon>PACMAD clade</taxon>
        <taxon>Panicoideae</taxon>
        <taxon>Andropogonodae</taxon>
        <taxon>Andropogoneae</taxon>
        <taxon>Tripsacinae</taxon>
        <taxon>Zea</taxon>
    </lineage>
</organism>
<accession>A0A3L6EYF7</accession>
<sequence>MPPTKGHPISPGGSRAAASLYHPCALRAAASTTTKATPPTSTTSAASLYHQCALLAAASASTNATAPSSTAAAVPTPSIPAD</sequence>
<proteinExistence type="predicted"/>
<comment type="caution">
    <text evidence="1">The sequence shown here is derived from an EMBL/GenBank/DDBJ whole genome shotgun (WGS) entry which is preliminary data.</text>
</comment>
<evidence type="ECO:0000313" key="1">
    <source>
        <dbReference type="EMBL" id="PWZ25890.1"/>
    </source>
</evidence>
<gene>
    <name evidence="1" type="ORF">Zm00014a_008565</name>
</gene>
<dbReference type="Proteomes" id="UP000251960">
    <property type="component" value="Chromosome 4"/>
</dbReference>